<sequence length="721" mass="82260">MTKVLSSCFPWRKKSKNSLENPRQNKNSIVYVTKGPDLSDVFYDYQGRKTREYNESYNRASADFGQDSNYLPRRCSSPQERRVRSYPASPERSILKKRTETDYLSDDYSTQMSRGNPYKRNAPMIYIANTPQTSSQFNPNKEGSKEPFPYDIPVSLPRRSSMFYGVKYADDMNENPRYTAEKPIEDINIPDFFQEQGGSGKGNKSEKHVSIIGPEDNDDTPIDNSENVPHAEIVKKTVVRFRPSSSSSTAPPSESVKFMPLQKQPHPSIQGRYVHKIPLKHSKLSADLKTIDGRKFMPVKGSEDKLRSSIAQAKLRESQDARTSVIGAPPMRHSSVERDDRFPQPEKESVIHPVQAVPVRKSVLRSSGVRKPSVLDRQSILCRESVGRRKSRVSWLQNVLQETEQDLNETDQDLNFPFMQEETPMVYAVPMIPTRGRSKSVLQQSVKSLISKHPADRSGVHRKNIRYSMDTDVFAAEVRRRSVAQERPGYVNMEKGQTVLVSEVLNPITSLFITDLKDTIPKDPLTKPKEANVWVQPRPQRQSFQRTPVMKQSKPSPKKVHVEHQERPVKMRTIQRRQSKSYNRYSGDDSSSEDSLEMDRGKYKHGKRQYHQIYAAQMPEIMLPDLSAEKGKNPPFQKKGKPKETDPQPSTSKDYCGLTMDAPVDSTAPYMDTQVKTVSSEQQTDVEEETDLVCYPSEKFLKSASLTASEPGSKLRWRIII</sequence>
<feature type="region of interest" description="Disordered" evidence="1">
    <location>
        <begin position="131"/>
        <end position="152"/>
    </location>
</feature>
<feature type="compositionally biased region" description="Polar residues" evidence="1">
    <location>
        <begin position="131"/>
        <end position="141"/>
    </location>
</feature>
<proteinExistence type="predicted"/>
<feature type="region of interest" description="Disordered" evidence="1">
    <location>
        <begin position="536"/>
        <end position="604"/>
    </location>
</feature>
<gene>
    <name evidence="2" type="ORF">g.25503</name>
</gene>
<name>A0A1B6G2E4_9HEMI</name>
<evidence type="ECO:0000313" key="2">
    <source>
        <dbReference type="EMBL" id="JAS56592.1"/>
    </source>
</evidence>
<feature type="non-terminal residue" evidence="2">
    <location>
        <position position="721"/>
    </location>
</feature>
<organism evidence="2">
    <name type="scientific">Cuerna arida</name>
    <dbReference type="NCBI Taxonomy" id="1464854"/>
    <lineage>
        <taxon>Eukaryota</taxon>
        <taxon>Metazoa</taxon>
        <taxon>Ecdysozoa</taxon>
        <taxon>Arthropoda</taxon>
        <taxon>Hexapoda</taxon>
        <taxon>Insecta</taxon>
        <taxon>Pterygota</taxon>
        <taxon>Neoptera</taxon>
        <taxon>Paraneoptera</taxon>
        <taxon>Hemiptera</taxon>
        <taxon>Auchenorrhyncha</taxon>
        <taxon>Membracoidea</taxon>
        <taxon>Cicadellidae</taxon>
        <taxon>Cicadellinae</taxon>
        <taxon>Proconiini</taxon>
        <taxon>Cuerna</taxon>
    </lineage>
</organism>
<protein>
    <submittedName>
        <fullName evidence="2">Uncharacterized protein</fullName>
    </submittedName>
</protein>
<reference evidence="2" key="1">
    <citation type="submission" date="2015-11" db="EMBL/GenBank/DDBJ databases">
        <title>De novo transcriptome assembly of four potential Pierce s Disease insect vectors from Arizona vineyards.</title>
        <authorList>
            <person name="Tassone E.E."/>
        </authorList>
    </citation>
    <scope>NUCLEOTIDE SEQUENCE</scope>
</reference>
<feature type="region of interest" description="Disordered" evidence="1">
    <location>
        <begin position="194"/>
        <end position="226"/>
    </location>
</feature>
<feature type="region of interest" description="Disordered" evidence="1">
    <location>
        <begin position="57"/>
        <end position="93"/>
    </location>
</feature>
<feature type="region of interest" description="Disordered" evidence="1">
    <location>
        <begin position="626"/>
        <end position="656"/>
    </location>
</feature>
<accession>A0A1B6G2E4</accession>
<evidence type="ECO:0000256" key="1">
    <source>
        <dbReference type="SAM" id="MobiDB-lite"/>
    </source>
</evidence>
<feature type="compositionally biased region" description="Basic and acidic residues" evidence="1">
    <location>
        <begin position="560"/>
        <end position="569"/>
    </location>
</feature>
<dbReference type="AlphaFoldDB" id="A0A1B6G2E4"/>
<dbReference type="EMBL" id="GECZ01013177">
    <property type="protein sequence ID" value="JAS56592.1"/>
    <property type="molecule type" value="Transcribed_RNA"/>
</dbReference>
<feature type="region of interest" description="Disordered" evidence="1">
    <location>
        <begin position="316"/>
        <end position="339"/>
    </location>
</feature>